<dbReference type="Proteomes" id="UP000298471">
    <property type="component" value="Unassembled WGS sequence"/>
</dbReference>
<proteinExistence type="predicted"/>
<accession>A0A4Z0QJF9</accession>
<evidence type="ECO:0000313" key="1">
    <source>
        <dbReference type="EMBL" id="TGE29835.1"/>
    </source>
</evidence>
<dbReference type="RefSeq" id="WP_135394641.1">
    <property type="nucleotide sequence ID" value="NZ_SRMB01000001.1"/>
</dbReference>
<reference evidence="1 2" key="1">
    <citation type="submission" date="2019-04" db="EMBL/GenBank/DDBJ databases">
        <authorList>
            <person name="Feng G."/>
            <person name="Zhang J."/>
            <person name="Zhu H."/>
        </authorList>
    </citation>
    <scope>NUCLEOTIDE SEQUENCE [LARGE SCALE GENOMIC DNA]</scope>
    <source>
        <strain evidence="1 2">9PBR-1</strain>
    </source>
</reference>
<name>A0A4Z0QJF9_9BACT</name>
<sequence length="135" mass="14740">MKDNTALTGAELIAAERQEQIHKHGWDVAHDDDYGRGELMQAAATALSLYASGDMANICVAGQTEEVKMWPWQTEFGLVFFRKIERKSPLEKLIVAGALIAAEIDRLQRATNCTEGCRNASGNPSCPGCCIPTDK</sequence>
<dbReference type="OrthoDB" id="983041at2"/>
<comment type="caution">
    <text evidence="1">The sequence shown here is derived from an EMBL/GenBank/DDBJ whole genome shotgun (WGS) entry which is preliminary data.</text>
</comment>
<organism evidence="1 2">
    <name type="scientific">Hymenobacter metallicola</name>
    <dbReference type="NCBI Taxonomy" id="2563114"/>
    <lineage>
        <taxon>Bacteria</taxon>
        <taxon>Pseudomonadati</taxon>
        <taxon>Bacteroidota</taxon>
        <taxon>Cytophagia</taxon>
        <taxon>Cytophagales</taxon>
        <taxon>Hymenobacteraceae</taxon>
        <taxon>Hymenobacter</taxon>
    </lineage>
</organism>
<keyword evidence="2" id="KW-1185">Reference proteome</keyword>
<protein>
    <submittedName>
        <fullName evidence="1">Uncharacterized protein</fullName>
    </submittedName>
</protein>
<dbReference type="EMBL" id="SRMB01000001">
    <property type="protein sequence ID" value="TGE29835.1"/>
    <property type="molecule type" value="Genomic_DNA"/>
</dbReference>
<gene>
    <name evidence="1" type="ORF">E5K02_10350</name>
</gene>
<evidence type="ECO:0000313" key="2">
    <source>
        <dbReference type="Proteomes" id="UP000298471"/>
    </source>
</evidence>
<dbReference type="AlphaFoldDB" id="A0A4Z0QJF9"/>